<dbReference type="PROSITE" id="PS51257">
    <property type="entry name" value="PROKAR_LIPOPROTEIN"/>
    <property type="match status" value="1"/>
</dbReference>
<dbReference type="EMBL" id="RKIK01000032">
    <property type="protein sequence ID" value="ROV59796.1"/>
    <property type="molecule type" value="Genomic_DNA"/>
</dbReference>
<gene>
    <name evidence="2" type="ORF">EGH82_12050</name>
</gene>
<evidence type="ECO:0000313" key="2">
    <source>
        <dbReference type="EMBL" id="ROV59796.1"/>
    </source>
</evidence>
<proteinExistence type="predicted"/>
<keyword evidence="1" id="KW-0732">Signal</keyword>
<protein>
    <recommendedName>
        <fullName evidence="4">LPP20 lipoprotein</fullName>
    </recommendedName>
</protein>
<evidence type="ECO:0000313" key="3">
    <source>
        <dbReference type="Proteomes" id="UP000278792"/>
    </source>
</evidence>
<accession>A0A3N3DZI8</accession>
<sequence length="200" mass="21253">MIKKTLLAASCALLLSACSNIQTVQQGQNYAACTFPDAPTESAPGWVCDISPSDLGISATGYAKKSAAGMSVMKKVALSNAQVLLASQFETTVKNMFKKAVESSETSESGKAGQELVIEKFEDVAENVVSQSLTGARILVSMVSPTGGIYILVGMDQATYNANLNKAIDAVNNDTQLWTQFNSEQAVKDLQQALNSMKQQ</sequence>
<dbReference type="Proteomes" id="UP000278792">
    <property type="component" value="Unassembled WGS sequence"/>
</dbReference>
<feature type="signal peptide" evidence="1">
    <location>
        <begin position="1"/>
        <end position="21"/>
    </location>
</feature>
<evidence type="ECO:0000256" key="1">
    <source>
        <dbReference type="SAM" id="SignalP"/>
    </source>
</evidence>
<feature type="chain" id="PRO_5018136240" description="LPP20 lipoprotein" evidence="1">
    <location>
        <begin position="22"/>
        <end position="200"/>
    </location>
</feature>
<dbReference type="AlphaFoldDB" id="A0A3N3DZI8"/>
<name>A0A3N3DZI8_9VIBR</name>
<reference evidence="2 3" key="1">
    <citation type="submission" date="2018-11" db="EMBL/GenBank/DDBJ databases">
        <title>Vibrio ponticus strain CAIM 1751 pathogenic for the snapper Lutjanus guttatus.</title>
        <authorList>
            <person name="Soto-Rodriguez S."/>
            <person name="Lozano-Olvera R."/>
            <person name="Gomez-Gil B."/>
        </authorList>
    </citation>
    <scope>NUCLEOTIDE SEQUENCE [LARGE SCALE GENOMIC DNA]</scope>
    <source>
        <strain evidence="2 3">CAIM 1751</strain>
    </source>
</reference>
<evidence type="ECO:0008006" key="4">
    <source>
        <dbReference type="Google" id="ProtNLM"/>
    </source>
</evidence>
<comment type="caution">
    <text evidence="2">The sequence shown here is derived from an EMBL/GenBank/DDBJ whole genome shotgun (WGS) entry which is preliminary data.</text>
</comment>
<organism evidence="2 3">
    <name type="scientific">Vibrio ponticus</name>
    <dbReference type="NCBI Taxonomy" id="265668"/>
    <lineage>
        <taxon>Bacteria</taxon>
        <taxon>Pseudomonadati</taxon>
        <taxon>Pseudomonadota</taxon>
        <taxon>Gammaproteobacteria</taxon>
        <taxon>Vibrionales</taxon>
        <taxon>Vibrionaceae</taxon>
        <taxon>Vibrio</taxon>
    </lineage>
</organism>